<feature type="region of interest" description="Disordered" evidence="1">
    <location>
        <begin position="155"/>
        <end position="224"/>
    </location>
</feature>
<feature type="compositionally biased region" description="Gly residues" evidence="1">
    <location>
        <begin position="192"/>
        <end position="223"/>
    </location>
</feature>
<dbReference type="InterPro" id="IPR057692">
    <property type="entry name" value="DUF7932"/>
</dbReference>
<feature type="region of interest" description="Disordered" evidence="1">
    <location>
        <begin position="34"/>
        <end position="85"/>
    </location>
</feature>
<dbReference type="AlphaFoldDB" id="A0A813W3D4"/>
<reference evidence="3" key="1">
    <citation type="submission" date="2021-02" db="EMBL/GenBank/DDBJ databases">
        <authorList>
            <person name="Nowell W R."/>
        </authorList>
    </citation>
    <scope>NUCLEOTIDE SEQUENCE</scope>
</reference>
<feature type="compositionally biased region" description="Low complexity" evidence="1">
    <location>
        <begin position="279"/>
        <end position="288"/>
    </location>
</feature>
<dbReference type="EMBL" id="CAJNOM010000294">
    <property type="protein sequence ID" value="CAF1328981.1"/>
    <property type="molecule type" value="Genomic_DNA"/>
</dbReference>
<protein>
    <recommendedName>
        <fullName evidence="2">DUF7932 domain-containing protein</fullName>
    </recommendedName>
</protein>
<feature type="compositionally biased region" description="Gly residues" evidence="1">
    <location>
        <begin position="249"/>
        <end position="278"/>
    </location>
</feature>
<feature type="compositionally biased region" description="Low complexity" evidence="1">
    <location>
        <begin position="74"/>
        <end position="83"/>
    </location>
</feature>
<dbReference type="Proteomes" id="UP000663877">
    <property type="component" value="Unassembled WGS sequence"/>
</dbReference>
<keyword evidence="5" id="KW-1185">Reference proteome</keyword>
<feature type="compositionally biased region" description="Basic and acidic residues" evidence="1">
    <location>
        <begin position="175"/>
        <end position="186"/>
    </location>
</feature>
<evidence type="ECO:0000313" key="3">
    <source>
        <dbReference type="EMBL" id="CAF0846496.1"/>
    </source>
</evidence>
<feature type="region of interest" description="Disordered" evidence="1">
    <location>
        <begin position="249"/>
        <end position="306"/>
    </location>
</feature>
<evidence type="ECO:0000259" key="2">
    <source>
        <dbReference type="Pfam" id="PF25560"/>
    </source>
</evidence>
<evidence type="ECO:0000313" key="4">
    <source>
        <dbReference type="EMBL" id="CAF1328981.1"/>
    </source>
</evidence>
<evidence type="ECO:0000313" key="6">
    <source>
        <dbReference type="Proteomes" id="UP000663877"/>
    </source>
</evidence>
<feature type="compositionally biased region" description="Gly residues" evidence="1">
    <location>
        <begin position="61"/>
        <end position="73"/>
    </location>
</feature>
<organism evidence="3 6">
    <name type="scientific">Adineta steineri</name>
    <dbReference type="NCBI Taxonomy" id="433720"/>
    <lineage>
        <taxon>Eukaryota</taxon>
        <taxon>Metazoa</taxon>
        <taxon>Spiralia</taxon>
        <taxon>Gnathifera</taxon>
        <taxon>Rotifera</taxon>
        <taxon>Eurotatoria</taxon>
        <taxon>Bdelloidea</taxon>
        <taxon>Adinetida</taxon>
        <taxon>Adinetidae</taxon>
        <taxon>Adineta</taxon>
    </lineage>
</organism>
<name>A0A813W3D4_9BILA</name>
<gene>
    <name evidence="3" type="ORF">BJG266_LOCUS7603</name>
    <name evidence="4" type="ORF">QVE165_LOCUS32779</name>
</gene>
<dbReference type="EMBL" id="CAJNOI010000023">
    <property type="protein sequence ID" value="CAF0846496.1"/>
    <property type="molecule type" value="Genomic_DNA"/>
</dbReference>
<feature type="compositionally biased region" description="Low complexity" evidence="1">
    <location>
        <begin position="47"/>
        <end position="60"/>
    </location>
</feature>
<comment type="caution">
    <text evidence="3">The sequence shown here is derived from an EMBL/GenBank/DDBJ whole genome shotgun (WGS) entry which is preliminary data.</text>
</comment>
<dbReference type="Pfam" id="PF25560">
    <property type="entry name" value="DUF7932"/>
    <property type="match status" value="1"/>
</dbReference>
<accession>A0A813W3D4</accession>
<sequence length="1054" mass="114915">MLSKTTEVTLLNFRFDVDSVSQRALTKPVYQTLSLSGKSGSDGHPGASGYSGSDGSKGSRGCSGGNGGSGKKGSAGQSGQSGQDSEHAWIALSGTVDNLNTQLTTFKISQGSLEHSAGINWTLAKPLTNVNHNFQLAKSSGIILVKAVGGNGGRGGVGGNGGNGGNGARGGRGFDGSDGRNAHHQNDTAGKGSDGASGGKGGHGGDGGKGGSGGNGGSAGAGGHIQVRSVDPRLFMLIELDCRAGIKGKGSHGGTGGSYGVGGVGGPGGTGGRGGSGWPPGDNGSNGSYGKDGKDGSRGKIGSHGQDGWAARNGSIQYAVVAIDGSIIEVGFDKYHASVIGYTITDENNDGIYEPNSDFFITNVKWTNNGAMIMPDGAILSFPSTGYITNGTNDVSILPSMYINHVLLDPHQFKCHINAVSTLPMNKPYIQSIQITSQIKLLNRLFSGSEVSTVLTCQYPIHITSIEIPTFLGPNERAIVSVHFANISARSYGASSDSAGSIEFTLSVHSLIKILPASKEYFYEITSDGRGRYKFNDNIPPRSTKCIRFEIALDANAVNQYYEHLFWNINLLLRDVLIENHRNKIRVVPTFIPNIHTDVLLVTNAHVGRSEFLAYQNLFRLFKYSSQTWDIERYGAFHNPELTWLNTTELIIFIYSKPESTFQTMKSDLFLKHMKSAENAGFICIGAGLPMELDFGLFDYNNLQFIDDEQETKSAATNHLWYGFGFTRPTDSQLNAKANKFRKNYEKQDDHKFLYQVVYDDTANEDFAGCMTVSYGAKYVYKSALDSQVDNRISMVPCDNPLLTSSNLPFVLQTQMNTNQHEVSTNKIDNNSQVRSIITNEIDLNSQFGRLLCAILFYQGFEKSHMIISEQSELAFCIFTTGPNKLNFSQILVSLAMSIIEREYDRESLQFESSKQLVDQITNIIGQENITDSDFGVETNGWFYLLIQALYGYIESKFWSSFPWCGCTNKAKQRHKLQEILNDLLSLTTNDIPKNKEIQRQVQILRLQKLANLNFPTTDKREMCVRPMNEVRAWQLEQNIEAKPSELSDELGKF</sequence>
<feature type="domain" description="DUF7932" evidence="2">
    <location>
        <begin position="336"/>
        <end position="459"/>
    </location>
</feature>
<feature type="compositionally biased region" description="Gly residues" evidence="1">
    <location>
        <begin position="155"/>
        <end position="174"/>
    </location>
</feature>
<evidence type="ECO:0000313" key="5">
    <source>
        <dbReference type="Proteomes" id="UP000663832"/>
    </source>
</evidence>
<evidence type="ECO:0000256" key="1">
    <source>
        <dbReference type="SAM" id="MobiDB-lite"/>
    </source>
</evidence>
<dbReference type="Proteomes" id="UP000663832">
    <property type="component" value="Unassembled WGS sequence"/>
</dbReference>
<dbReference type="OrthoDB" id="10025335at2759"/>
<proteinExistence type="predicted"/>